<dbReference type="EMBL" id="AZHW01001140">
    <property type="protein sequence ID" value="ETW93963.1"/>
    <property type="molecule type" value="Genomic_DNA"/>
</dbReference>
<evidence type="ECO:0008006" key="3">
    <source>
        <dbReference type="Google" id="ProtNLM"/>
    </source>
</evidence>
<gene>
    <name evidence="1" type="ORF">ETSY1_36960</name>
</gene>
<evidence type="ECO:0000313" key="1">
    <source>
        <dbReference type="EMBL" id="ETW93963.1"/>
    </source>
</evidence>
<accession>W4L7B1</accession>
<proteinExistence type="predicted"/>
<dbReference type="PATRIC" id="fig|1429438.4.peg.6940"/>
<dbReference type="Pfam" id="PF13267">
    <property type="entry name" value="DUF4058"/>
    <property type="match status" value="1"/>
</dbReference>
<keyword evidence="2" id="KW-1185">Reference proteome</keyword>
<comment type="caution">
    <text evidence="1">The sequence shown here is derived from an EMBL/GenBank/DDBJ whole genome shotgun (WGS) entry which is preliminary data.</text>
</comment>
<reference evidence="1 2" key="1">
    <citation type="journal article" date="2014" name="Nature">
        <title>An environmental bacterial taxon with a large and distinct metabolic repertoire.</title>
        <authorList>
            <person name="Wilson M.C."/>
            <person name="Mori T."/>
            <person name="Ruckert C."/>
            <person name="Uria A.R."/>
            <person name="Helf M.J."/>
            <person name="Takada K."/>
            <person name="Gernert C."/>
            <person name="Steffens U.A."/>
            <person name="Heycke N."/>
            <person name="Schmitt S."/>
            <person name="Rinke C."/>
            <person name="Helfrich E.J."/>
            <person name="Brachmann A.O."/>
            <person name="Gurgui C."/>
            <person name="Wakimoto T."/>
            <person name="Kracht M."/>
            <person name="Crusemann M."/>
            <person name="Hentschel U."/>
            <person name="Abe I."/>
            <person name="Matsunaga S."/>
            <person name="Kalinowski J."/>
            <person name="Takeyama H."/>
            <person name="Piel J."/>
        </authorList>
    </citation>
    <scope>NUCLEOTIDE SEQUENCE [LARGE SCALE GENOMIC DNA]</scope>
    <source>
        <strain evidence="2">TSY1</strain>
    </source>
</reference>
<organism evidence="1 2">
    <name type="scientific">Entotheonella factor</name>
    <dbReference type="NCBI Taxonomy" id="1429438"/>
    <lineage>
        <taxon>Bacteria</taxon>
        <taxon>Pseudomonadati</taxon>
        <taxon>Nitrospinota/Tectimicrobiota group</taxon>
        <taxon>Candidatus Tectimicrobiota</taxon>
        <taxon>Candidatus Entotheonellia</taxon>
        <taxon>Candidatus Entotheonellales</taxon>
        <taxon>Candidatus Entotheonellaceae</taxon>
        <taxon>Candidatus Entotheonella</taxon>
    </lineage>
</organism>
<sequence>MDPYLEGYLWPDVHHRLATQISDQLMPLVRPRYVARIEIQVVADDTPEAEIGIMYPDVEIVRPRPPAATSQASPSEARAAGTAMMTPTSLSVPLLEVEVRLATVEIRDTAENQLVSSIEILSPVNKREPGLSKYRDKQRRLREAHVHILDIDLLRRGQRPLAHPRIPAHAYRVTLSRAGESVADVWAIPLQEPLPVVPVPLRAPDEDVPLDLSLALATIYDRAAYDLSLNYNEPPPPPPLSDEAQAWVRRQVDLHASS</sequence>
<evidence type="ECO:0000313" key="2">
    <source>
        <dbReference type="Proteomes" id="UP000019141"/>
    </source>
</evidence>
<dbReference type="Proteomes" id="UP000019141">
    <property type="component" value="Unassembled WGS sequence"/>
</dbReference>
<dbReference type="AlphaFoldDB" id="W4L7B1"/>
<dbReference type="InterPro" id="IPR025132">
    <property type="entry name" value="DUF4058"/>
</dbReference>
<name>W4L7B1_ENTF1</name>
<protein>
    <recommendedName>
        <fullName evidence="3">DUF4058 domain-containing protein</fullName>
    </recommendedName>
</protein>
<dbReference type="HOGENOM" id="CLU_093165_0_0_7"/>